<dbReference type="NCBIfam" id="TIGR01726">
    <property type="entry name" value="HEQRo_perm_3TM"/>
    <property type="match status" value="1"/>
</dbReference>
<name>A0ABU8SEK7_9LACO</name>
<dbReference type="CDD" id="cd06261">
    <property type="entry name" value="TM_PBP2"/>
    <property type="match status" value="1"/>
</dbReference>
<evidence type="ECO:0000313" key="11">
    <source>
        <dbReference type="Proteomes" id="UP001377804"/>
    </source>
</evidence>
<feature type="transmembrane region" description="Helical" evidence="8">
    <location>
        <begin position="140"/>
        <end position="161"/>
    </location>
</feature>
<keyword evidence="4 8" id="KW-0812">Transmembrane</keyword>
<evidence type="ECO:0000256" key="5">
    <source>
        <dbReference type="ARBA" id="ARBA00022970"/>
    </source>
</evidence>
<accession>A0ABU8SEK7</accession>
<comment type="subcellular location">
    <subcellularLocation>
        <location evidence="1 8">Cell membrane</location>
        <topology evidence="1 8">Multi-pass membrane protein</topology>
    </subcellularLocation>
</comment>
<evidence type="ECO:0000259" key="9">
    <source>
        <dbReference type="PROSITE" id="PS50928"/>
    </source>
</evidence>
<evidence type="ECO:0000256" key="2">
    <source>
        <dbReference type="ARBA" id="ARBA00022448"/>
    </source>
</evidence>
<dbReference type="EMBL" id="JAWMWG010000001">
    <property type="protein sequence ID" value="MEJ6347654.1"/>
    <property type="molecule type" value="Genomic_DNA"/>
</dbReference>
<feature type="transmembrane region" description="Helical" evidence="8">
    <location>
        <begin position="173"/>
        <end position="193"/>
    </location>
</feature>
<dbReference type="Gene3D" id="1.10.3720.10">
    <property type="entry name" value="MetI-like"/>
    <property type="match status" value="1"/>
</dbReference>
<evidence type="ECO:0000313" key="10">
    <source>
        <dbReference type="EMBL" id="MEJ6347654.1"/>
    </source>
</evidence>
<evidence type="ECO:0000256" key="4">
    <source>
        <dbReference type="ARBA" id="ARBA00022692"/>
    </source>
</evidence>
<sequence length="211" mass="23086">MFLAGLQVTIPLTIVSFILSLIIAGITAIARISNSRILRFIFATYVWIFRGTPLIVQLFIAYFGLASLGLTLDAWTAAVITFGLNSGAYASEAIRAAILSISNGQWDAARSLGMSRLKILQRVIAPQAFRIALPPLFNELISLVKATSLAASITLVEMFLVSQRVAARTYQPLIMYIVVAFFYLMISTILVGVQNYLEKRTSKHVGGNTHA</sequence>
<dbReference type="InterPro" id="IPR000515">
    <property type="entry name" value="MetI-like"/>
</dbReference>
<dbReference type="PANTHER" id="PTHR30614">
    <property type="entry name" value="MEMBRANE COMPONENT OF AMINO ACID ABC TRANSPORTER"/>
    <property type="match status" value="1"/>
</dbReference>
<dbReference type="InterPro" id="IPR035906">
    <property type="entry name" value="MetI-like_sf"/>
</dbReference>
<feature type="domain" description="ABC transmembrane type-1" evidence="9">
    <location>
        <begin position="6"/>
        <end position="194"/>
    </location>
</feature>
<keyword evidence="7 8" id="KW-0472">Membrane</keyword>
<dbReference type="Proteomes" id="UP001377804">
    <property type="component" value="Unassembled WGS sequence"/>
</dbReference>
<keyword evidence="6 8" id="KW-1133">Transmembrane helix</keyword>
<comment type="caution">
    <text evidence="10">The sequence shown here is derived from an EMBL/GenBank/DDBJ whole genome shotgun (WGS) entry which is preliminary data.</text>
</comment>
<keyword evidence="3" id="KW-1003">Cell membrane</keyword>
<dbReference type="InterPro" id="IPR010065">
    <property type="entry name" value="AA_ABC_transptr_permease_3TM"/>
</dbReference>
<reference evidence="10 11" key="1">
    <citation type="submission" date="2023-10" db="EMBL/GenBank/DDBJ databases">
        <title>Holzapfeliella saturejae sp. nov. isolated from Satureja montana flowers.</title>
        <authorList>
            <person name="Alcantara C."/>
            <person name="Zuniga M."/>
            <person name="Landete J.M."/>
            <person name="Monedero V."/>
        </authorList>
    </citation>
    <scope>NUCLEOTIDE SEQUENCE [LARGE SCALE GENOMIC DNA]</scope>
    <source>
        <strain evidence="10 11">He02</strain>
    </source>
</reference>
<evidence type="ECO:0000256" key="3">
    <source>
        <dbReference type="ARBA" id="ARBA00022475"/>
    </source>
</evidence>
<comment type="similarity">
    <text evidence="8">Belongs to the binding-protein-dependent transport system permease family.</text>
</comment>
<feature type="transmembrane region" description="Helical" evidence="8">
    <location>
        <begin position="42"/>
        <end position="65"/>
    </location>
</feature>
<gene>
    <name evidence="10" type="ORF">R4Y45_00055</name>
</gene>
<dbReference type="PANTHER" id="PTHR30614:SF0">
    <property type="entry name" value="L-CYSTINE TRANSPORT SYSTEM PERMEASE PROTEIN TCYL"/>
    <property type="match status" value="1"/>
</dbReference>
<keyword evidence="11" id="KW-1185">Reference proteome</keyword>
<evidence type="ECO:0000256" key="6">
    <source>
        <dbReference type="ARBA" id="ARBA00022989"/>
    </source>
</evidence>
<evidence type="ECO:0000256" key="1">
    <source>
        <dbReference type="ARBA" id="ARBA00004651"/>
    </source>
</evidence>
<proteinExistence type="inferred from homology"/>
<protein>
    <submittedName>
        <fullName evidence="10">Amino acid ABC transporter permease</fullName>
    </submittedName>
</protein>
<evidence type="ECO:0000256" key="8">
    <source>
        <dbReference type="RuleBase" id="RU363032"/>
    </source>
</evidence>
<dbReference type="PROSITE" id="PS50928">
    <property type="entry name" value="ABC_TM1"/>
    <property type="match status" value="1"/>
</dbReference>
<keyword evidence="5" id="KW-0029">Amino-acid transport</keyword>
<dbReference type="SUPFAM" id="SSF161098">
    <property type="entry name" value="MetI-like"/>
    <property type="match status" value="1"/>
</dbReference>
<dbReference type="InterPro" id="IPR043429">
    <property type="entry name" value="ArtM/GltK/GlnP/TcyL/YhdX-like"/>
</dbReference>
<dbReference type="RefSeq" id="WP_339970226.1">
    <property type="nucleotide sequence ID" value="NZ_JAWMWG010000001.1"/>
</dbReference>
<keyword evidence="2 8" id="KW-0813">Transport</keyword>
<organism evidence="10 11">
    <name type="scientific">Holzapfeliella saturejae</name>
    <dbReference type="NCBI Taxonomy" id="3082953"/>
    <lineage>
        <taxon>Bacteria</taxon>
        <taxon>Bacillati</taxon>
        <taxon>Bacillota</taxon>
        <taxon>Bacilli</taxon>
        <taxon>Lactobacillales</taxon>
        <taxon>Lactobacillaceae</taxon>
        <taxon>Holzapfeliella</taxon>
    </lineage>
</organism>
<dbReference type="Pfam" id="PF00528">
    <property type="entry name" value="BPD_transp_1"/>
    <property type="match status" value="1"/>
</dbReference>
<evidence type="ECO:0000256" key="7">
    <source>
        <dbReference type="ARBA" id="ARBA00023136"/>
    </source>
</evidence>
<feature type="transmembrane region" description="Helical" evidence="8">
    <location>
        <begin position="6"/>
        <end position="30"/>
    </location>
</feature>